<sequence>MSHVTQEACGVDVFLCFNPCSKDCGMIAQILKEQCRRRQIVYYTSDDINFVENYYEKLACQVLRSKLFIPIIDEYWYRSYWCSWMLLYALEHQTKFTLPIIVPVITLSFARSSEVLTTQLKSTYKSTIILDQNVSINESLEQLFKLIEQTVYVSECFHLNSKRQRFVDNERPLTDQESEFINETRKKEILLLRDMSSQQERTQLYETYKQHVALSVPYHQIQSYLLSAMYDNYHLTWIDVVTIDDEQYFTFIWNDTRLYKNKTYLFYYDLNPAMLSELASKLLEDNYELKMYDVYVRRTDPDMFKYICLFVRNVHVENEKQKSYLALAVIENKWKFVCENLSETTDTSTLIPRMIRSHILCRHLYYSGIFKRRTSKTKLLDIHNIDNMTDIDLLREHSEALSKNMKIADLKAYHLYNGDYRFHALWTTEKEGSSLLFLGLTYDELVEKLNSLLKQKIYTAIIANYGMLIDGQQVYALVCNQYGTVW</sequence>
<dbReference type="EMBL" id="CAJNOQ010003324">
    <property type="protein sequence ID" value="CAF1006727.1"/>
    <property type="molecule type" value="Genomic_DNA"/>
</dbReference>
<dbReference type="InterPro" id="IPR035897">
    <property type="entry name" value="Toll_tir_struct_dom_sf"/>
</dbReference>
<evidence type="ECO:0000313" key="1">
    <source>
        <dbReference type="EMBL" id="CAF1006727.1"/>
    </source>
</evidence>
<evidence type="ECO:0000313" key="2">
    <source>
        <dbReference type="EMBL" id="CAF3777948.1"/>
    </source>
</evidence>
<dbReference type="Proteomes" id="UP000681722">
    <property type="component" value="Unassembled WGS sequence"/>
</dbReference>
<accession>A0A814H9K6</accession>
<dbReference type="Gene3D" id="3.40.50.10140">
    <property type="entry name" value="Toll/interleukin-1 receptor homology (TIR) domain"/>
    <property type="match status" value="1"/>
</dbReference>
<dbReference type="EMBL" id="CAJOBC010003324">
    <property type="protein sequence ID" value="CAF3777948.1"/>
    <property type="molecule type" value="Genomic_DNA"/>
</dbReference>
<evidence type="ECO:0000313" key="3">
    <source>
        <dbReference type="Proteomes" id="UP000663829"/>
    </source>
</evidence>
<name>A0A814H9K6_9BILA</name>
<organism evidence="1 3">
    <name type="scientific">Didymodactylos carnosus</name>
    <dbReference type="NCBI Taxonomy" id="1234261"/>
    <lineage>
        <taxon>Eukaryota</taxon>
        <taxon>Metazoa</taxon>
        <taxon>Spiralia</taxon>
        <taxon>Gnathifera</taxon>
        <taxon>Rotifera</taxon>
        <taxon>Eurotatoria</taxon>
        <taxon>Bdelloidea</taxon>
        <taxon>Philodinida</taxon>
        <taxon>Philodinidae</taxon>
        <taxon>Didymodactylos</taxon>
    </lineage>
</organism>
<comment type="caution">
    <text evidence="1">The sequence shown here is derived from an EMBL/GenBank/DDBJ whole genome shotgun (WGS) entry which is preliminary data.</text>
</comment>
<proteinExistence type="predicted"/>
<dbReference type="SUPFAM" id="SSF52200">
    <property type="entry name" value="Toll/Interleukin receptor TIR domain"/>
    <property type="match status" value="1"/>
</dbReference>
<keyword evidence="3" id="KW-1185">Reference proteome</keyword>
<protein>
    <recommendedName>
        <fullName evidence="4">TIR domain-containing protein</fullName>
    </recommendedName>
</protein>
<reference evidence="1" key="1">
    <citation type="submission" date="2021-02" db="EMBL/GenBank/DDBJ databases">
        <authorList>
            <person name="Nowell W R."/>
        </authorList>
    </citation>
    <scope>NUCLEOTIDE SEQUENCE</scope>
</reference>
<dbReference type="OrthoDB" id="9975128at2759"/>
<dbReference type="AlphaFoldDB" id="A0A814H9K6"/>
<gene>
    <name evidence="1" type="ORF">GPM918_LOCUS14047</name>
    <name evidence="2" type="ORF">SRO942_LOCUS14047</name>
</gene>
<evidence type="ECO:0008006" key="4">
    <source>
        <dbReference type="Google" id="ProtNLM"/>
    </source>
</evidence>
<dbReference type="Proteomes" id="UP000663829">
    <property type="component" value="Unassembled WGS sequence"/>
</dbReference>